<comment type="caution">
    <text evidence="2">The sequence shown here is derived from an EMBL/GenBank/DDBJ whole genome shotgun (WGS) entry which is preliminary data.</text>
</comment>
<evidence type="ECO:0000313" key="2">
    <source>
        <dbReference type="EMBL" id="GIX95607.1"/>
    </source>
</evidence>
<feature type="transmembrane region" description="Helical" evidence="1">
    <location>
        <begin position="50"/>
        <end position="71"/>
    </location>
</feature>
<accession>A0AAV4PK94</accession>
<dbReference type="EMBL" id="BPLR01004541">
    <property type="protein sequence ID" value="GIX95607.1"/>
    <property type="molecule type" value="Genomic_DNA"/>
</dbReference>
<dbReference type="Proteomes" id="UP001054945">
    <property type="component" value="Unassembled WGS sequence"/>
</dbReference>
<gene>
    <name evidence="2" type="primary">nrf-6_65</name>
    <name evidence="2" type="ORF">CEXT_229651</name>
</gene>
<reference evidence="2 3" key="1">
    <citation type="submission" date="2021-06" db="EMBL/GenBank/DDBJ databases">
        <title>Caerostris extrusa draft genome.</title>
        <authorList>
            <person name="Kono N."/>
            <person name="Arakawa K."/>
        </authorList>
    </citation>
    <scope>NUCLEOTIDE SEQUENCE [LARGE SCALE GENOMIC DNA]</scope>
</reference>
<keyword evidence="1" id="KW-0812">Transmembrane</keyword>
<keyword evidence="3" id="KW-1185">Reference proteome</keyword>
<dbReference type="AlphaFoldDB" id="A0AAV4PK94"/>
<dbReference type="InterPro" id="IPR052728">
    <property type="entry name" value="O2_lipid_transport_reg"/>
</dbReference>
<dbReference type="PANTHER" id="PTHR11161:SF0">
    <property type="entry name" value="O-ACYLTRANSFERASE LIKE PROTEIN"/>
    <property type="match status" value="1"/>
</dbReference>
<organism evidence="2 3">
    <name type="scientific">Caerostris extrusa</name>
    <name type="common">Bark spider</name>
    <name type="synonym">Caerostris bankana</name>
    <dbReference type="NCBI Taxonomy" id="172846"/>
    <lineage>
        <taxon>Eukaryota</taxon>
        <taxon>Metazoa</taxon>
        <taxon>Ecdysozoa</taxon>
        <taxon>Arthropoda</taxon>
        <taxon>Chelicerata</taxon>
        <taxon>Arachnida</taxon>
        <taxon>Araneae</taxon>
        <taxon>Araneomorphae</taxon>
        <taxon>Entelegynae</taxon>
        <taxon>Araneoidea</taxon>
        <taxon>Araneidae</taxon>
        <taxon>Caerostris</taxon>
    </lineage>
</organism>
<keyword evidence="1" id="KW-0472">Membrane</keyword>
<sequence length="90" mass="10502">MRVVNNILSWKALIPLSRLTYCAYLVHPIVQILYFASVKQLIHFQYITMVIYFLGFLFVSYAAALVTSLLFESPVIRLERLITNKFTARE</sequence>
<keyword evidence="1" id="KW-1133">Transmembrane helix</keyword>
<protein>
    <submittedName>
        <fullName evidence="2">Nose resistant to fluoxetine protein 6</fullName>
    </submittedName>
</protein>
<evidence type="ECO:0000313" key="3">
    <source>
        <dbReference type="Proteomes" id="UP001054945"/>
    </source>
</evidence>
<feature type="transmembrane region" description="Helical" evidence="1">
    <location>
        <begin position="21"/>
        <end position="38"/>
    </location>
</feature>
<proteinExistence type="predicted"/>
<name>A0AAV4PK94_CAEEX</name>
<dbReference type="PANTHER" id="PTHR11161">
    <property type="entry name" value="O-ACYLTRANSFERASE"/>
    <property type="match status" value="1"/>
</dbReference>
<evidence type="ECO:0000256" key="1">
    <source>
        <dbReference type="SAM" id="Phobius"/>
    </source>
</evidence>